<gene>
    <name evidence="3" type="ORF">HNP21_005402</name>
</gene>
<dbReference type="Pfam" id="PF01370">
    <property type="entry name" value="Epimerase"/>
    <property type="match status" value="1"/>
</dbReference>
<dbReference type="PANTHER" id="PTHR43000">
    <property type="entry name" value="DTDP-D-GLUCOSE 4,6-DEHYDRATASE-RELATED"/>
    <property type="match status" value="1"/>
</dbReference>
<dbReference type="InterPro" id="IPR001509">
    <property type="entry name" value="Epimerase_deHydtase"/>
</dbReference>
<dbReference type="Gene3D" id="3.40.50.720">
    <property type="entry name" value="NAD(P)-binding Rossmann-like Domain"/>
    <property type="match status" value="1"/>
</dbReference>
<reference evidence="3" key="1">
    <citation type="submission" date="2020-08" db="EMBL/GenBank/DDBJ databases">
        <title>Functional genomics of gut bacteria from endangered species of beetles.</title>
        <authorList>
            <person name="Carlos-Shanley C."/>
        </authorList>
    </citation>
    <scope>NUCLEOTIDE SEQUENCE [LARGE SCALE GENOMIC DNA]</scope>
    <source>
        <strain evidence="3">S00060</strain>
    </source>
</reference>
<sequence length="304" mass="34054">MNAKHKLLITGASGFTGQHACEYFSKLDLDIIAITNKRNFCYKKVKTKQCDLFNKKGIKDLIKQIKPDYVLHLAGQNAVGRSWEDPLNSLEVNAMGTAYLIEALRQEAPASKTVIVSSALQFNPTSIPTFNHPYGLSKTIQSIFSQFWAALYNMHIVIARPSNLIGPGFSTGVCSIFAQRIVNMERGKEEKSLNVSNLNNRLDFLDVRDAVKAYDCLLKKGKSGDIYDVSSGKSHSLGEIINIFRKTTNIPFQTKLDNQSPIVNHVDLHPVSLIKLGWQPRIPLETTIKNIVDFYRQQVDGLNN</sequence>
<evidence type="ECO:0000313" key="3">
    <source>
        <dbReference type="EMBL" id="MBA9042267.1"/>
    </source>
</evidence>
<dbReference type="GO" id="GO:0033705">
    <property type="term" value="F:GDP-4-dehydro-6-deoxy-D-mannose reductase activity"/>
    <property type="evidence" value="ECO:0007669"/>
    <property type="project" value="UniProtKB-EC"/>
</dbReference>
<keyword evidence="4" id="KW-1185">Reference proteome</keyword>
<comment type="caution">
    <text evidence="3">The sequence shown here is derived from an EMBL/GenBank/DDBJ whole genome shotgun (WGS) entry which is preliminary data.</text>
</comment>
<dbReference type="RefSeq" id="WP_098197423.1">
    <property type="nucleotide sequence ID" value="NZ_JACJHT010000010.1"/>
</dbReference>
<dbReference type="EC" id="1.1.1.281" evidence="3"/>
<accession>A0A7W3NG39</accession>
<dbReference type="AlphaFoldDB" id="A0A7W3NG39"/>
<feature type="domain" description="NAD-dependent epimerase/dehydratase" evidence="2">
    <location>
        <begin position="8"/>
        <end position="229"/>
    </location>
</feature>
<dbReference type="Proteomes" id="UP000543174">
    <property type="component" value="Unassembled WGS sequence"/>
</dbReference>
<keyword evidence="3" id="KW-0560">Oxidoreductase</keyword>
<evidence type="ECO:0000313" key="4">
    <source>
        <dbReference type="Proteomes" id="UP000543174"/>
    </source>
</evidence>
<dbReference type="SUPFAM" id="SSF51735">
    <property type="entry name" value="NAD(P)-binding Rossmann-fold domains"/>
    <property type="match status" value="1"/>
</dbReference>
<proteinExistence type="inferred from homology"/>
<evidence type="ECO:0000256" key="1">
    <source>
        <dbReference type="ARBA" id="ARBA00007637"/>
    </source>
</evidence>
<dbReference type="EMBL" id="JACJHT010000010">
    <property type="protein sequence ID" value="MBA9042267.1"/>
    <property type="molecule type" value="Genomic_DNA"/>
</dbReference>
<name>A0A7W3NG39_PRIAR</name>
<evidence type="ECO:0000259" key="2">
    <source>
        <dbReference type="Pfam" id="PF01370"/>
    </source>
</evidence>
<protein>
    <submittedName>
        <fullName evidence="3">GDP-4-dehydro-6-deoxy-D-mannose reductase</fullName>
        <ecNumber evidence="3">1.1.1.281</ecNumber>
    </submittedName>
</protein>
<comment type="similarity">
    <text evidence="1">Belongs to the NAD(P)-dependent epimerase/dehydratase family.</text>
</comment>
<dbReference type="InterPro" id="IPR036291">
    <property type="entry name" value="NAD(P)-bd_dom_sf"/>
</dbReference>
<dbReference type="Gene3D" id="3.90.25.10">
    <property type="entry name" value="UDP-galactose 4-epimerase, domain 1"/>
    <property type="match status" value="1"/>
</dbReference>
<organism evidence="3 4">
    <name type="scientific">Priestia aryabhattai</name>
    <name type="common">Bacillus aryabhattai</name>
    <dbReference type="NCBI Taxonomy" id="412384"/>
    <lineage>
        <taxon>Bacteria</taxon>
        <taxon>Bacillati</taxon>
        <taxon>Bacillota</taxon>
        <taxon>Bacilli</taxon>
        <taxon>Bacillales</taxon>
        <taxon>Bacillaceae</taxon>
        <taxon>Priestia</taxon>
    </lineage>
</organism>